<dbReference type="Gene3D" id="3.40.50.10320">
    <property type="entry name" value="LmbE-like"/>
    <property type="match status" value="1"/>
</dbReference>
<dbReference type="AlphaFoldDB" id="A0A2S7ZB92"/>
<reference evidence="1 2" key="1">
    <citation type="submission" date="2018-01" db="EMBL/GenBank/DDBJ databases">
        <title>Draft genome sequences of clinical isolates and type strains of oral Veillonella including Veillonella infantum sp., nov.</title>
        <authorList>
            <person name="Mashima I."/>
            <person name="Liao Y.-C."/>
            <person name="Sabharwal A."/>
            <person name="Haase E.M."/>
            <person name="Nakazawa F."/>
            <person name="Scannapieco F.A."/>
        </authorList>
    </citation>
    <scope>NUCLEOTIDE SEQUENCE [LARGE SCALE GENOMIC DNA]</scope>
    <source>
        <strain evidence="1 2">JCM 15641</strain>
    </source>
</reference>
<gene>
    <name evidence="1" type="ORF">VEHSUH05_04850</name>
</gene>
<dbReference type="Proteomes" id="UP000237916">
    <property type="component" value="Unassembled WGS sequence"/>
</dbReference>
<dbReference type="RefSeq" id="WP_105090895.1">
    <property type="nucleotide sequence ID" value="NZ_PPDB01000003.1"/>
</dbReference>
<dbReference type="PANTHER" id="PTHR12993">
    <property type="entry name" value="N-ACETYLGLUCOSAMINYL-PHOSPHATIDYLINOSITOL DE-N-ACETYLASE-RELATED"/>
    <property type="match status" value="1"/>
</dbReference>
<dbReference type="Pfam" id="PF02585">
    <property type="entry name" value="PIG-L"/>
    <property type="match status" value="1"/>
</dbReference>
<dbReference type="InterPro" id="IPR024078">
    <property type="entry name" value="LmbE-like_dom_sf"/>
</dbReference>
<name>A0A2S7ZB92_9FIRM</name>
<evidence type="ECO:0000313" key="1">
    <source>
        <dbReference type="EMBL" id="PQL20397.1"/>
    </source>
</evidence>
<protein>
    <submittedName>
        <fullName evidence="1">PIG-L family deacetylase</fullName>
    </submittedName>
</protein>
<dbReference type="InterPro" id="IPR003737">
    <property type="entry name" value="GlcNAc_PI_deacetylase-related"/>
</dbReference>
<accession>A0A2S7ZB92</accession>
<organism evidence="1 2">
    <name type="scientific">Veillonella denticariosi JCM 15641</name>
    <dbReference type="NCBI Taxonomy" id="1298594"/>
    <lineage>
        <taxon>Bacteria</taxon>
        <taxon>Bacillati</taxon>
        <taxon>Bacillota</taxon>
        <taxon>Negativicutes</taxon>
        <taxon>Veillonellales</taxon>
        <taxon>Veillonellaceae</taxon>
        <taxon>Veillonella</taxon>
    </lineage>
</organism>
<dbReference type="STRING" id="1298594.GCA_001312465_01891"/>
<dbReference type="SUPFAM" id="SSF102588">
    <property type="entry name" value="LmbE-like"/>
    <property type="match status" value="1"/>
</dbReference>
<dbReference type="OrthoDB" id="9815144at2"/>
<dbReference type="PANTHER" id="PTHR12993:SF11">
    <property type="entry name" value="N-ACETYLGLUCOSAMINYL-PHOSPHATIDYLINOSITOL DE-N-ACETYLASE"/>
    <property type="match status" value="1"/>
</dbReference>
<evidence type="ECO:0000313" key="2">
    <source>
        <dbReference type="Proteomes" id="UP000237916"/>
    </source>
</evidence>
<sequence length="417" mass="49248">MWQHKEKRIIKQFDSSFSYLSFFGGRRLLILVPHQDDEINTAGSTIIGAVAEGLDVHIAYMTNGDWDYAVPLRNNEAIQAALYMGISKENIHFLDYPDCGSDEMSVYEHQDSVFIYRDRQISWNTLLQDIRNLIEMIRPDAIICTGFDSHRDHRQCESCVLSVMESLWSKGSTTRLYTAFAYGTAYESIEDWWAPHWYSTKMNPFAHPEYLTTPSENLQWDKRIRIPVPLSCRHKRLVKNPLYLGLGCHISQAAYRRSTRLINSDQVYWLRGPERNLQYKNEYLQIMIDNHFAYDWYIYGGELNPVVSVYYGYETGGCELSSIDDKIIWYCNGDIIENGSYYSIHTYMLNHNLTTVCVRCVLANNPAVFCESYIHKKSYFYWIRFVYDYIINKIKYSLDHHYRKRAYKEIRKLMRNK</sequence>
<dbReference type="EMBL" id="PPDB01000003">
    <property type="protein sequence ID" value="PQL20397.1"/>
    <property type="molecule type" value="Genomic_DNA"/>
</dbReference>
<proteinExistence type="predicted"/>
<keyword evidence="2" id="KW-1185">Reference proteome</keyword>
<dbReference type="GO" id="GO:0016811">
    <property type="term" value="F:hydrolase activity, acting on carbon-nitrogen (but not peptide) bonds, in linear amides"/>
    <property type="evidence" value="ECO:0007669"/>
    <property type="project" value="TreeGrafter"/>
</dbReference>
<comment type="caution">
    <text evidence="1">The sequence shown here is derived from an EMBL/GenBank/DDBJ whole genome shotgun (WGS) entry which is preliminary data.</text>
</comment>